<dbReference type="GO" id="GO:0005737">
    <property type="term" value="C:cytoplasm"/>
    <property type="evidence" value="ECO:0007669"/>
    <property type="project" value="TreeGrafter"/>
</dbReference>
<reference evidence="4" key="1">
    <citation type="submission" date="2013-05" db="EMBL/GenBank/DDBJ databases">
        <title>The Genome sequence of Mucor circinelloides f. circinelloides 1006PhL.</title>
        <authorList>
            <consortium name="The Broad Institute Genomics Platform"/>
            <person name="Cuomo C."/>
            <person name="Earl A."/>
            <person name="Findley K."/>
            <person name="Lee S.C."/>
            <person name="Walker B."/>
            <person name="Young S."/>
            <person name="Zeng Q."/>
            <person name="Gargeya S."/>
            <person name="Fitzgerald M."/>
            <person name="Haas B."/>
            <person name="Abouelleil A."/>
            <person name="Allen A.W."/>
            <person name="Alvarado L."/>
            <person name="Arachchi H.M."/>
            <person name="Berlin A.M."/>
            <person name="Chapman S.B."/>
            <person name="Gainer-Dewar J."/>
            <person name="Goldberg J."/>
            <person name="Griggs A."/>
            <person name="Gujja S."/>
            <person name="Hansen M."/>
            <person name="Howarth C."/>
            <person name="Imamovic A."/>
            <person name="Ireland A."/>
            <person name="Larimer J."/>
            <person name="McCowan C."/>
            <person name="Murphy C."/>
            <person name="Pearson M."/>
            <person name="Poon T.W."/>
            <person name="Priest M."/>
            <person name="Roberts A."/>
            <person name="Saif S."/>
            <person name="Shea T."/>
            <person name="Sisk P."/>
            <person name="Sykes S."/>
            <person name="Wortman J."/>
            <person name="Nusbaum C."/>
            <person name="Birren B."/>
        </authorList>
    </citation>
    <scope>NUCLEOTIDE SEQUENCE [LARGE SCALE GENOMIC DNA]</scope>
    <source>
        <strain evidence="4">1006PhL</strain>
    </source>
</reference>
<gene>
    <name evidence="3" type="ORF">HMPREF1544_09637</name>
</gene>
<dbReference type="AlphaFoldDB" id="S2J1T2"/>
<feature type="compositionally biased region" description="Low complexity" evidence="1">
    <location>
        <begin position="200"/>
        <end position="211"/>
    </location>
</feature>
<feature type="region of interest" description="Disordered" evidence="1">
    <location>
        <begin position="126"/>
        <end position="179"/>
    </location>
</feature>
<evidence type="ECO:0000256" key="1">
    <source>
        <dbReference type="SAM" id="MobiDB-lite"/>
    </source>
</evidence>
<dbReference type="EMBL" id="KE124065">
    <property type="protein sequence ID" value="EPB83594.1"/>
    <property type="molecule type" value="Genomic_DNA"/>
</dbReference>
<evidence type="ECO:0000313" key="3">
    <source>
        <dbReference type="EMBL" id="EPB83594.1"/>
    </source>
</evidence>
<dbReference type="PANTHER" id="PTHR28089:SF1">
    <property type="entry name" value="PROTEIN ZDS1-RELATED"/>
    <property type="match status" value="1"/>
</dbReference>
<dbReference type="OrthoDB" id="5589766at2759"/>
<dbReference type="VEuPathDB" id="FungiDB:HMPREF1544_09637"/>
<feature type="region of interest" description="Disordered" evidence="1">
    <location>
        <begin position="200"/>
        <end position="223"/>
    </location>
</feature>
<dbReference type="InterPro" id="IPR040206">
    <property type="entry name" value="Zds1/2"/>
</dbReference>
<name>S2J1T2_MUCC1</name>
<dbReference type="OMA" id="WYANMAD"/>
<feature type="compositionally biased region" description="Acidic residues" evidence="1">
    <location>
        <begin position="133"/>
        <end position="145"/>
    </location>
</feature>
<feature type="domain" description="Protein Zds1 C-terminal" evidence="2">
    <location>
        <begin position="249"/>
        <end position="301"/>
    </location>
</feature>
<dbReference type="InterPro" id="IPR013941">
    <property type="entry name" value="ZDS1_C"/>
</dbReference>
<dbReference type="Proteomes" id="UP000014254">
    <property type="component" value="Unassembled WGS sequence"/>
</dbReference>
<organism evidence="3 4">
    <name type="scientific">Mucor circinelloides f. circinelloides (strain 1006PhL)</name>
    <name type="common">Mucormycosis agent</name>
    <name type="synonym">Calyptromyces circinelloides</name>
    <dbReference type="NCBI Taxonomy" id="1220926"/>
    <lineage>
        <taxon>Eukaryota</taxon>
        <taxon>Fungi</taxon>
        <taxon>Fungi incertae sedis</taxon>
        <taxon>Mucoromycota</taxon>
        <taxon>Mucoromycotina</taxon>
        <taxon>Mucoromycetes</taxon>
        <taxon>Mucorales</taxon>
        <taxon>Mucorineae</taxon>
        <taxon>Mucoraceae</taxon>
        <taxon>Mucor</taxon>
    </lineage>
</organism>
<evidence type="ECO:0000313" key="4">
    <source>
        <dbReference type="Proteomes" id="UP000014254"/>
    </source>
</evidence>
<dbReference type="PANTHER" id="PTHR28089">
    <property type="entry name" value="PROTEIN ZDS1-RELATED"/>
    <property type="match status" value="1"/>
</dbReference>
<dbReference type="GO" id="GO:0030010">
    <property type="term" value="P:establishment of cell polarity"/>
    <property type="evidence" value="ECO:0007669"/>
    <property type="project" value="TreeGrafter"/>
</dbReference>
<accession>S2J1T2</accession>
<sequence length="329" mass="36347">MEELNDAAALAPASSPVLIFGQLDDGESNSVASFDDNEESDMEVSDANWRVGTVTVDSRFVSGKVQKPILLPAEYPPTRKKATHMGPNDFEQWIKLHGGDKDFADLINSKVAPRKRRSLLSNVSFAYSSDESSNSEDEEEDDDFDAPTTTMASSMDAVKGSKHSATSKKPFISTATSQRAAAPVKKSNWLTGLFHKQPKTLSLTSSSSANSPPKPPTHKTFEPVVPNKTVSISKIFTSKKKPTSKPKEQAKKIPNLPKRYPIPIERVIYEISWMKLNNPRRPLVHHVSISNMLVWYANMADNRQALLYLQIPARSTSSHVPAAAVIRPY</sequence>
<evidence type="ECO:0000259" key="2">
    <source>
        <dbReference type="SMART" id="SM01327"/>
    </source>
</evidence>
<dbReference type="SMART" id="SM01327">
    <property type="entry name" value="Zds_C"/>
    <property type="match status" value="1"/>
</dbReference>
<proteinExistence type="predicted"/>
<dbReference type="GO" id="GO:0010971">
    <property type="term" value="P:positive regulation of G2/M transition of mitotic cell cycle"/>
    <property type="evidence" value="ECO:0007669"/>
    <property type="project" value="TreeGrafter"/>
</dbReference>
<keyword evidence="4" id="KW-1185">Reference proteome</keyword>
<dbReference type="Pfam" id="PF08632">
    <property type="entry name" value="Zds_C"/>
    <property type="match status" value="1"/>
</dbReference>
<protein>
    <recommendedName>
        <fullName evidence="2">Protein Zds1 C-terminal domain-containing protein</fullName>
    </recommendedName>
</protein>
<dbReference type="STRING" id="1220926.S2J1T2"/>
<dbReference type="InParanoid" id="S2J1T2"/>